<comment type="caution">
    <text evidence="1">The sequence shown here is derived from an EMBL/GenBank/DDBJ whole genome shotgun (WGS) entry which is preliminary data.</text>
</comment>
<organism evidence="1 2">
    <name type="scientific">Tannerella sp. oral taxon BU063 isolate Cell 6/7/9</name>
    <dbReference type="NCBI Taxonomy" id="1411021"/>
    <lineage>
        <taxon>Bacteria</taxon>
        <taxon>Pseudomonadati</taxon>
        <taxon>Bacteroidota</taxon>
        <taxon>Bacteroidia</taxon>
        <taxon>Bacteroidales</taxon>
        <taxon>Tannerellaceae</taxon>
        <taxon>Tannerella</taxon>
    </lineage>
</organism>
<dbReference type="InterPro" id="IPR006439">
    <property type="entry name" value="HAD-SF_hydro_IA"/>
</dbReference>
<dbReference type="InterPro" id="IPR036412">
    <property type="entry name" value="HAD-like_sf"/>
</dbReference>
<keyword evidence="1" id="KW-0378">Hydrolase</keyword>
<evidence type="ECO:0000313" key="2">
    <source>
        <dbReference type="Proteomes" id="UP000018874"/>
    </source>
</evidence>
<dbReference type="InterPro" id="IPR011951">
    <property type="entry name" value="HAD-SF_hydro_IA_YjjG/PynA"/>
</dbReference>
<dbReference type="PATRIC" id="fig|1411021.3.peg.1245"/>
<dbReference type="Gene3D" id="3.40.50.1000">
    <property type="entry name" value="HAD superfamily/HAD-like"/>
    <property type="match status" value="1"/>
</dbReference>
<reference evidence="1 2" key="1">
    <citation type="submission" date="2013-11" db="EMBL/GenBank/DDBJ databases">
        <title>Single cell genomics of uncultured Tannerella BU063 (oral taxon 286).</title>
        <authorList>
            <person name="Beall C.J."/>
            <person name="Campbell A.G."/>
            <person name="Griffen A.L."/>
            <person name="Podar M."/>
            <person name="Leys E.J."/>
        </authorList>
    </citation>
    <scope>NUCLEOTIDE SEQUENCE [LARGE SCALE GENOMIC DNA]</scope>
    <source>
        <strain evidence="1">Cell 6/7/9</strain>
    </source>
</reference>
<dbReference type="EMBL" id="AYYD01001093">
    <property type="protein sequence ID" value="ETK09324.1"/>
    <property type="molecule type" value="Genomic_DNA"/>
</dbReference>
<dbReference type="InterPro" id="IPR041492">
    <property type="entry name" value="HAD_2"/>
</dbReference>
<dbReference type="SFLD" id="SFLDG01129">
    <property type="entry name" value="C1.5:_HAD__Beta-PGM__Phosphata"/>
    <property type="match status" value="1"/>
</dbReference>
<dbReference type="NCBIfam" id="TIGR02254">
    <property type="entry name" value="YjjG_YfnB"/>
    <property type="match status" value="1"/>
</dbReference>
<sequence length="236" mass="27807">MTSPERRYTSLFIDLDNTLWDTIHDNKKCLEELFVDYQFDRHFASFEAFYALYLPYNERLWERYQNQEIDRRTLLQERMLHVLRPMGIRDTRLAMRLNRDLNERTTRHTTLIPGATELLEHVSRSYRLFVLSNGFHEVQSLKMERAGIARFFRGLILSERVGARKPNPVFFDYALHHTRTRRTEVLMIGDSYAADIAGALRSGIDALWYNPAGLPPPGNLSPQFTVRTLDEIREIL</sequence>
<dbReference type="Gene3D" id="1.10.150.240">
    <property type="entry name" value="Putative phosphatase, domain 2"/>
    <property type="match status" value="1"/>
</dbReference>
<dbReference type="SUPFAM" id="SSF56784">
    <property type="entry name" value="HAD-like"/>
    <property type="match status" value="1"/>
</dbReference>
<dbReference type="SFLD" id="SFLDS00003">
    <property type="entry name" value="Haloacid_Dehalogenase"/>
    <property type="match status" value="1"/>
</dbReference>
<keyword evidence="2" id="KW-1185">Reference proteome</keyword>
<dbReference type="AlphaFoldDB" id="W2CQ08"/>
<protein>
    <submittedName>
        <fullName evidence="1">HAD family hydrolase</fullName>
    </submittedName>
</protein>
<gene>
    <name evidence="1" type="ORF">T231_10230</name>
</gene>
<dbReference type="Proteomes" id="UP000018874">
    <property type="component" value="Unassembled WGS sequence"/>
</dbReference>
<dbReference type="NCBIfam" id="TIGR01549">
    <property type="entry name" value="HAD-SF-IA-v1"/>
    <property type="match status" value="1"/>
</dbReference>
<proteinExistence type="predicted"/>
<dbReference type="Pfam" id="PF13419">
    <property type="entry name" value="HAD_2"/>
    <property type="match status" value="1"/>
</dbReference>
<evidence type="ECO:0000313" key="1">
    <source>
        <dbReference type="EMBL" id="ETK09324.1"/>
    </source>
</evidence>
<name>W2CQ08_9BACT</name>
<accession>W2CQ08</accession>
<dbReference type="InterPro" id="IPR052550">
    <property type="entry name" value="Pyrimidine_5'-ntase_YjjG"/>
</dbReference>
<dbReference type="InterPro" id="IPR023214">
    <property type="entry name" value="HAD_sf"/>
</dbReference>
<dbReference type="InterPro" id="IPR023198">
    <property type="entry name" value="PGP-like_dom2"/>
</dbReference>
<dbReference type="PANTHER" id="PTHR47478">
    <property type="match status" value="1"/>
</dbReference>
<dbReference type="PANTHER" id="PTHR47478:SF1">
    <property type="entry name" value="PYRIMIDINE 5'-NUCLEOTIDASE YJJG"/>
    <property type="match status" value="1"/>
</dbReference>
<dbReference type="GO" id="GO:0008253">
    <property type="term" value="F:5'-nucleotidase activity"/>
    <property type="evidence" value="ECO:0007669"/>
    <property type="project" value="InterPro"/>
</dbReference>